<dbReference type="EMBL" id="LBXL01000060">
    <property type="protein sequence ID" value="KKR27993.1"/>
    <property type="molecule type" value="Genomic_DNA"/>
</dbReference>
<comment type="caution">
    <text evidence="1">The sequence shown here is derived from an EMBL/GenBank/DDBJ whole genome shotgun (WGS) entry which is preliminary data.</text>
</comment>
<evidence type="ECO:0000313" key="2">
    <source>
        <dbReference type="Proteomes" id="UP000034793"/>
    </source>
</evidence>
<accession>A0A0G0PJ88</accession>
<gene>
    <name evidence="1" type="ORF">UT61_C0060G0006</name>
</gene>
<reference evidence="1 2" key="1">
    <citation type="journal article" date="2015" name="Nature">
        <title>rRNA introns, odd ribosomes, and small enigmatic genomes across a large radiation of phyla.</title>
        <authorList>
            <person name="Brown C.T."/>
            <person name="Hug L.A."/>
            <person name="Thomas B.C."/>
            <person name="Sharon I."/>
            <person name="Castelle C.J."/>
            <person name="Singh A."/>
            <person name="Wilkins M.J."/>
            <person name="Williams K.H."/>
            <person name="Banfield J.F."/>
        </authorList>
    </citation>
    <scope>NUCLEOTIDE SEQUENCE [LARGE SCALE GENOMIC DNA]</scope>
</reference>
<organism evidence="1 2">
    <name type="scientific">Candidatus Woesebacteria bacterium GW2011_GWA1_39_8</name>
    <dbReference type="NCBI Taxonomy" id="1618552"/>
    <lineage>
        <taxon>Bacteria</taxon>
        <taxon>Candidatus Woeseibacteriota</taxon>
    </lineage>
</organism>
<proteinExistence type="predicted"/>
<dbReference type="Proteomes" id="UP000034793">
    <property type="component" value="Unassembled WGS sequence"/>
</dbReference>
<name>A0A0G0PJ88_9BACT</name>
<dbReference type="AlphaFoldDB" id="A0A0G0PJ88"/>
<protein>
    <submittedName>
        <fullName evidence="1">Uncharacterized protein</fullName>
    </submittedName>
</protein>
<evidence type="ECO:0000313" key="1">
    <source>
        <dbReference type="EMBL" id="KKR27993.1"/>
    </source>
</evidence>
<sequence length="266" mass="30692">MEPVLQKTLGNTRVNEMEAVNILQNLPQELVENLIREFNDLHKNYFLGKWDSSQLNGGRFGEAILRILEFKNSRTGIFTPVGTTAPRRQIVTQILQNTVLDNSLRLYIPPLTELVMDFRNDRNVAHLGSIEVNGMDSSFVISAANWIMAELVRLEGQTTPREAQQIIDKLIERKIPLVEDYGGGLKILNPNLVSKHQVLAYCYYKYPSTINDNDLFLWVDEKNKTRFKNSLKELDKDKLIDYHEGESKLTRLGLKWVEKNIKFDLD</sequence>